<keyword evidence="13" id="KW-0479">Metal-binding</keyword>
<evidence type="ECO:0000256" key="10">
    <source>
        <dbReference type="ARBA" id="ARBA00022605"/>
    </source>
</evidence>
<evidence type="ECO:0000313" key="23">
    <source>
        <dbReference type="EMBL" id="PNH04559.1"/>
    </source>
</evidence>
<dbReference type="Proteomes" id="UP000236333">
    <property type="component" value="Unassembled WGS sequence"/>
</dbReference>
<evidence type="ECO:0000256" key="15">
    <source>
        <dbReference type="ARBA" id="ARBA00022842"/>
    </source>
</evidence>
<dbReference type="NCBIfam" id="TIGR00566">
    <property type="entry name" value="trpG_papA"/>
    <property type="match status" value="1"/>
</dbReference>
<evidence type="ECO:0000256" key="16">
    <source>
        <dbReference type="ARBA" id="ARBA00022946"/>
    </source>
</evidence>
<dbReference type="InterPro" id="IPR017945">
    <property type="entry name" value="DHBP_synth_RibB-like_a/b_dom"/>
</dbReference>
<keyword evidence="14" id="KW-0057">Aromatic amino acid biosynthesis</keyword>
<dbReference type="InterPro" id="IPR032677">
    <property type="entry name" value="GTP_cyclohydro_II"/>
</dbReference>
<dbReference type="GO" id="GO:0046872">
    <property type="term" value="F:metal ion binding"/>
    <property type="evidence" value="ECO:0007669"/>
    <property type="project" value="UniProtKB-KW"/>
</dbReference>
<dbReference type="PRINTS" id="PR00099">
    <property type="entry name" value="CPSGATASE"/>
</dbReference>
<evidence type="ECO:0000313" key="24">
    <source>
        <dbReference type="Proteomes" id="UP000236333"/>
    </source>
</evidence>
<evidence type="ECO:0000256" key="1">
    <source>
        <dbReference type="ARBA" id="ARBA00001936"/>
    </source>
</evidence>
<dbReference type="Gene3D" id="3.40.50.880">
    <property type="match status" value="1"/>
</dbReference>
<evidence type="ECO:0000256" key="20">
    <source>
        <dbReference type="SAM" id="MobiDB-lite"/>
    </source>
</evidence>
<dbReference type="UniPathway" id="UPA00275"/>
<evidence type="ECO:0000256" key="9">
    <source>
        <dbReference type="ARBA" id="ARBA00022528"/>
    </source>
</evidence>
<accession>A0A2J7ZWB1</accession>
<keyword evidence="16" id="KW-0809">Transit peptide</keyword>
<feature type="domain" description="Glutamine amidotransferase" evidence="21">
    <location>
        <begin position="40"/>
        <end position="225"/>
    </location>
</feature>
<sequence>MRSFAAGRQARCACPGVARRAVRTPCRSVQLRAAAPGPVVVVDNYDSFTYNLCQYLGDLGVEYVVYKNDEKTVEEIKAMNPRGVLVSPGPGKPIDSGISLEAVRELGPLFPLFGVCMGHQCIGEAFGGDVVRAPSGVMHGKTSPVFHTNVGLLEGLPNPFEACRYHSLVIKRDTIPEELEITAWTEDGTIMGVRHKKYPHIQGVQFHPESIMTQNGKKIVENFVKTMMMARCFSAGVAAPVQASTASPVPVFARLPNVAFCGASPSAAVSQQRSQLACPAPRGLVLARGQANSSLRLPIELDLEAPLPGFDSIAAALADLAAGKLVVVLDDEDRENEGDLIMNADKVTTASMAFLVEHTSGVVCIAMEGADLDRLRLPLMISSAENEESMYTAFTVTVDLRDGISTGISASDRAKTIRRLADPSAPSGDFRRPGHIFPLRYRPGGVLIRPGHTEAAVDLARLSGSSPAGVLCELVNKEDGSMARTPQLLAFAKQHGLRCITIADLIRYRLRHDALVSLTSEPTRLPTRAGPVVTAHSFRSALDGTEHMAFVHGAVADTAAEVLVHVHHERTLGDLLDCAEPGISGGGSSLDGALRAVAQAGSGVVLYLRGQTARGLPPSAELAQHGSSGGELYPTDLKDAALAAQMLGALGVNSVVLGGGSAALCTALRSCGLGVRAASETLGSAGGAVAQQQSNGAEHVRSRQQPLQAQSLR</sequence>
<keyword evidence="19" id="KW-0456">Lyase</keyword>
<evidence type="ECO:0000256" key="3">
    <source>
        <dbReference type="ARBA" id="ARBA00004229"/>
    </source>
</evidence>
<evidence type="ECO:0000256" key="18">
    <source>
        <dbReference type="ARBA" id="ARBA00023211"/>
    </source>
</evidence>
<dbReference type="SUPFAM" id="SSF55821">
    <property type="entry name" value="YrdC/RibB"/>
    <property type="match status" value="1"/>
</dbReference>
<dbReference type="PROSITE" id="PS51273">
    <property type="entry name" value="GATASE_TYPE_1"/>
    <property type="match status" value="1"/>
</dbReference>
<dbReference type="InterPro" id="IPR036144">
    <property type="entry name" value="RibA-like_sf"/>
</dbReference>
<comment type="pathway">
    <text evidence="5">Cofactor biosynthesis; riboflavin biosynthesis; 2-hydroxy-3-oxobutyl phosphate from D-ribulose 5-phosphate: step 1/1.</text>
</comment>
<evidence type="ECO:0000256" key="7">
    <source>
        <dbReference type="ARBA" id="ARBA00008976"/>
    </source>
</evidence>
<evidence type="ECO:0000256" key="5">
    <source>
        <dbReference type="ARBA" id="ARBA00004904"/>
    </source>
</evidence>
<comment type="caution">
    <text evidence="23">The sequence shown here is derived from an EMBL/GenBank/DDBJ whole genome shotgun (WGS) entry which is preliminary data.</text>
</comment>
<keyword evidence="14" id="KW-0822">Tryptophan biosynthesis</keyword>
<comment type="cofactor">
    <cofactor evidence="2">
        <name>Mg(2+)</name>
        <dbReference type="ChEBI" id="CHEBI:18420"/>
    </cofactor>
</comment>
<evidence type="ECO:0000256" key="8">
    <source>
        <dbReference type="ARBA" id="ARBA00011653"/>
    </source>
</evidence>
<keyword evidence="11" id="KW-0686">Riboflavin biosynthesis</keyword>
<evidence type="ECO:0000256" key="12">
    <source>
        <dbReference type="ARBA" id="ARBA00022640"/>
    </source>
</evidence>
<keyword evidence="10" id="KW-0028">Amino-acid biosynthesis</keyword>
<keyword evidence="15" id="KW-0460">Magnesium</keyword>
<organism evidence="23 24">
    <name type="scientific">Tetrabaena socialis</name>
    <dbReference type="NCBI Taxonomy" id="47790"/>
    <lineage>
        <taxon>Eukaryota</taxon>
        <taxon>Viridiplantae</taxon>
        <taxon>Chlorophyta</taxon>
        <taxon>core chlorophytes</taxon>
        <taxon>Chlorophyceae</taxon>
        <taxon>CS clade</taxon>
        <taxon>Chlamydomonadales</taxon>
        <taxon>Tetrabaenaceae</taxon>
        <taxon>Tetrabaena</taxon>
    </lineage>
</organism>
<dbReference type="FunFam" id="3.40.50.880:FF:000027">
    <property type="entry name" value="Anthranilate synthase beta subunit 1"/>
    <property type="match status" value="1"/>
</dbReference>
<dbReference type="SUPFAM" id="SSF142695">
    <property type="entry name" value="RibA-like"/>
    <property type="match status" value="1"/>
</dbReference>
<keyword evidence="24" id="KW-1185">Reference proteome</keyword>
<evidence type="ECO:0000259" key="21">
    <source>
        <dbReference type="Pfam" id="PF00117"/>
    </source>
</evidence>
<evidence type="ECO:0000256" key="4">
    <source>
        <dbReference type="ARBA" id="ARBA00004873"/>
    </source>
</evidence>
<evidence type="ECO:0000256" key="17">
    <source>
        <dbReference type="ARBA" id="ARBA00022962"/>
    </source>
</evidence>
<dbReference type="InterPro" id="IPR017926">
    <property type="entry name" value="GATASE"/>
</dbReference>
<reference evidence="23 24" key="1">
    <citation type="journal article" date="2017" name="Mol. Biol. Evol.">
        <title>The 4-celled Tetrabaena socialis nuclear genome reveals the essential components for genetic control of cell number at the origin of multicellularity in the volvocine lineage.</title>
        <authorList>
            <person name="Featherston J."/>
            <person name="Arakaki Y."/>
            <person name="Hanschen E.R."/>
            <person name="Ferris P.J."/>
            <person name="Michod R.E."/>
            <person name="Olson B.J.S.C."/>
            <person name="Nozaki H."/>
            <person name="Durand P.M."/>
        </authorList>
    </citation>
    <scope>NUCLEOTIDE SEQUENCE [LARGE SCALE GENOMIC DNA]</scope>
    <source>
        <strain evidence="23 24">NIES-571</strain>
    </source>
</reference>
<dbReference type="Pfam" id="PF00926">
    <property type="entry name" value="DHBP_synthase"/>
    <property type="match status" value="1"/>
</dbReference>
<dbReference type="PRINTS" id="PR00096">
    <property type="entry name" value="GATASE"/>
</dbReference>
<dbReference type="GO" id="GO:0009507">
    <property type="term" value="C:chloroplast"/>
    <property type="evidence" value="ECO:0007669"/>
    <property type="project" value="UniProtKB-SubCell"/>
</dbReference>
<dbReference type="PANTHER" id="PTHR21327:SF18">
    <property type="entry name" value="3,4-DIHYDROXY-2-BUTANONE 4-PHOSPHATE SYNTHASE"/>
    <property type="match status" value="1"/>
</dbReference>
<dbReference type="SUPFAM" id="SSF52317">
    <property type="entry name" value="Class I glutamine amidotransferase-like"/>
    <property type="match status" value="1"/>
</dbReference>
<dbReference type="HAMAP" id="MF_00180">
    <property type="entry name" value="RibB"/>
    <property type="match status" value="1"/>
</dbReference>
<evidence type="ECO:0000256" key="2">
    <source>
        <dbReference type="ARBA" id="ARBA00001946"/>
    </source>
</evidence>
<dbReference type="GO" id="GO:0005829">
    <property type="term" value="C:cytosol"/>
    <property type="evidence" value="ECO:0007669"/>
    <property type="project" value="TreeGrafter"/>
</dbReference>
<dbReference type="AlphaFoldDB" id="A0A2J7ZWB1"/>
<comment type="pathway">
    <text evidence="4">Amino-acid biosynthesis; L-tryptophan biosynthesis; L-tryptophan from chorismate: step 1/5.</text>
</comment>
<dbReference type="OrthoDB" id="524799at2759"/>
<comment type="cofactor">
    <cofactor evidence="1">
        <name>Mn(2+)</name>
        <dbReference type="ChEBI" id="CHEBI:29035"/>
    </cofactor>
</comment>
<dbReference type="InterPro" id="IPR006221">
    <property type="entry name" value="TrpG/PapA_dom"/>
</dbReference>
<dbReference type="FunFam" id="3.90.870.10:FF:000001">
    <property type="entry name" value="Riboflavin biosynthesis protein RibBA"/>
    <property type="match status" value="1"/>
</dbReference>
<proteinExistence type="inferred from homology"/>
<feature type="domain" description="GTP cyclohydrolase II" evidence="22">
    <location>
        <begin position="523"/>
        <end position="675"/>
    </location>
</feature>
<evidence type="ECO:0000256" key="13">
    <source>
        <dbReference type="ARBA" id="ARBA00022723"/>
    </source>
</evidence>
<dbReference type="Gene3D" id="3.40.50.10990">
    <property type="entry name" value="GTP cyclohydrolase II"/>
    <property type="match status" value="1"/>
</dbReference>
<keyword evidence="9" id="KW-0150">Chloroplast</keyword>
<dbReference type="GO" id="GO:0008686">
    <property type="term" value="F:3,4-dihydroxy-2-butanone-4-phosphate synthase activity"/>
    <property type="evidence" value="ECO:0007669"/>
    <property type="project" value="InterPro"/>
</dbReference>
<evidence type="ECO:0000256" key="11">
    <source>
        <dbReference type="ARBA" id="ARBA00022619"/>
    </source>
</evidence>
<dbReference type="Pfam" id="PF00925">
    <property type="entry name" value="GTP_cyclohydro2"/>
    <property type="match status" value="1"/>
</dbReference>
<comment type="subunit">
    <text evidence="8">Heterotetramer consisting of two non-identical subunits: a beta subunit and a large alpha subunit.</text>
</comment>
<dbReference type="Pfam" id="PF00117">
    <property type="entry name" value="GATase"/>
    <property type="match status" value="1"/>
</dbReference>
<dbReference type="InterPro" id="IPR029062">
    <property type="entry name" value="Class_I_gatase-like"/>
</dbReference>
<dbReference type="InterPro" id="IPR000422">
    <property type="entry name" value="DHBP_synthase_RibB"/>
</dbReference>
<comment type="similarity">
    <text evidence="6">In the N-terminal section; belongs to the DHBP synthase family.</text>
</comment>
<comment type="similarity">
    <text evidence="7">In the C-terminal section; belongs to the GTP cyclohydrolase II family.</text>
</comment>
<keyword evidence="17" id="KW-0315">Glutamine amidotransferase</keyword>
<dbReference type="CDD" id="cd01743">
    <property type="entry name" value="GATase1_Anthranilate_Synthase"/>
    <property type="match status" value="1"/>
</dbReference>
<evidence type="ECO:0000256" key="6">
    <source>
        <dbReference type="ARBA" id="ARBA00005520"/>
    </source>
</evidence>
<protein>
    <submittedName>
        <fullName evidence="23">Riboflavin biosynthesis protein ribBA, chloroplastic</fullName>
    </submittedName>
</protein>
<evidence type="ECO:0000256" key="19">
    <source>
        <dbReference type="ARBA" id="ARBA00023239"/>
    </source>
</evidence>
<keyword evidence="12" id="KW-0934">Plastid</keyword>
<dbReference type="NCBIfam" id="TIGR00506">
    <property type="entry name" value="ribB"/>
    <property type="match status" value="1"/>
</dbReference>
<evidence type="ECO:0000256" key="14">
    <source>
        <dbReference type="ARBA" id="ARBA00022822"/>
    </source>
</evidence>
<keyword evidence="18" id="KW-0464">Manganese</keyword>
<comment type="subcellular location">
    <subcellularLocation>
        <location evidence="3">Plastid</location>
        <location evidence="3">Chloroplast</location>
    </subcellularLocation>
</comment>
<dbReference type="GO" id="GO:0009231">
    <property type="term" value="P:riboflavin biosynthetic process"/>
    <property type="evidence" value="ECO:0007669"/>
    <property type="project" value="UniProtKB-UniPathway"/>
</dbReference>
<dbReference type="EMBL" id="PGGS01000378">
    <property type="protein sequence ID" value="PNH04559.1"/>
    <property type="molecule type" value="Genomic_DNA"/>
</dbReference>
<dbReference type="PRINTS" id="PR00097">
    <property type="entry name" value="ANTSNTHASEII"/>
</dbReference>
<evidence type="ECO:0000259" key="22">
    <source>
        <dbReference type="Pfam" id="PF00925"/>
    </source>
</evidence>
<dbReference type="GO" id="GO:0000162">
    <property type="term" value="P:L-tryptophan biosynthetic process"/>
    <property type="evidence" value="ECO:0007669"/>
    <property type="project" value="UniProtKB-KW"/>
</dbReference>
<feature type="compositionally biased region" description="Polar residues" evidence="20">
    <location>
        <begin position="703"/>
        <end position="713"/>
    </location>
</feature>
<dbReference type="PANTHER" id="PTHR21327">
    <property type="entry name" value="GTP CYCLOHYDROLASE II-RELATED"/>
    <property type="match status" value="1"/>
</dbReference>
<dbReference type="Gene3D" id="3.90.870.10">
    <property type="entry name" value="DHBP synthase"/>
    <property type="match status" value="1"/>
</dbReference>
<name>A0A2J7ZWB1_9CHLO</name>
<gene>
    <name evidence="23" type="ORF">TSOC_009252</name>
</gene>
<feature type="region of interest" description="Disordered" evidence="20">
    <location>
        <begin position="689"/>
        <end position="713"/>
    </location>
</feature>